<dbReference type="AlphaFoldDB" id="A0A0D7A6J0"/>
<evidence type="ECO:0000313" key="2">
    <source>
        <dbReference type="Proteomes" id="UP000054144"/>
    </source>
</evidence>
<evidence type="ECO:0000313" key="1">
    <source>
        <dbReference type="EMBL" id="KIY46423.1"/>
    </source>
</evidence>
<reference evidence="1 2" key="1">
    <citation type="journal article" date="2015" name="Fungal Genet. Biol.">
        <title>Evolution of novel wood decay mechanisms in Agaricales revealed by the genome sequences of Fistulina hepatica and Cylindrobasidium torrendii.</title>
        <authorList>
            <person name="Floudas D."/>
            <person name="Held B.W."/>
            <person name="Riley R."/>
            <person name="Nagy L.G."/>
            <person name="Koehler G."/>
            <person name="Ransdell A.S."/>
            <person name="Younus H."/>
            <person name="Chow J."/>
            <person name="Chiniquy J."/>
            <person name="Lipzen A."/>
            <person name="Tritt A."/>
            <person name="Sun H."/>
            <person name="Haridas S."/>
            <person name="LaButti K."/>
            <person name="Ohm R.A."/>
            <person name="Kues U."/>
            <person name="Blanchette R.A."/>
            <person name="Grigoriev I.V."/>
            <person name="Minto R.E."/>
            <person name="Hibbett D.S."/>
        </authorList>
    </citation>
    <scope>NUCLEOTIDE SEQUENCE [LARGE SCALE GENOMIC DNA]</scope>
    <source>
        <strain evidence="1 2">ATCC 64428</strain>
    </source>
</reference>
<gene>
    <name evidence="1" type="ORF">FISHEDRAFT_60390</name>
</gene>
<dbReference type="EMBL" id="KN882033">
    <property type="protein sequence ID" value="KIY46423.1"/>
    <property type="molecule type" value="Genomic_DNA"/>
</dbReference>
<dbReference type="InterPro" id="IPR041078">
    <property type="entry name" value="Plavaka"/>
</dbReference>
<dbReference type="OrthoDB" id="2418900at2759"/>
<dbReference type="Pfam" id="PF18759">
    <property type="entry name" value="Plavaka"/>
    <property type="match status" value="1"/>
</dbReference>
<proteinExistence type="predicted"/>
<organism evidence="1 2">
    <name type="scientific">Fistulina hepatica ATCC 64428</name>
    <dbReference type="NCBI Taxonomy" id="1128425"/>
    <lineage>
        <taxon>Eukaryota</taxon>
        <taxon>Fungi</taxon>
        <taxon>Dikarya</taxon>
        <taxon>Basidiomycota</taxon>
        <taxon>Agaricomycotina</taxon>
        <taxon>Agaricomycetes</taxon>
        <taxon>Agaricomycetidae</taxon>
        <taxon>Agaricales</taxon>
        <taxon>Fistulinaceae</taxon>
        <taxon>Fistulina</taxon>
    </lineage>
</organism>
<sequence length="211" mass="24118">MDFYKTSGNVEPRRTGDDVSVDENIDEEQNVEIFYYIFQNEAENATYNDPFIVKFGGKAGASVDDAASTSEANIYYLFVSKLEWEFAHWAKLCGPSSTAATELLSIEGLSEKLNLSFKNIDQLNKIIDDQIPPERPKFECTTVHVGALYEDMSFVPYLQFAPEKHYSDSSKKQHMYHDMYTGKWWWSTQKKIDLKLLGGTIVPIILSLDKI</sequence>
<dbReference type="Proteomes" id="UP000054144">
    <property type="component" value="Unassembled WGS sequence"/>
</dbReference>
<name>A0A0D7A6J0_9AGAR</name>
<protein>
    <submittedName>
        <fullName evidence="1">Uncharacterized protein</fullName>
    </submittedName>
</protein>
<accession>A0A0D7A6J0</accession>
<keyword evidence="2" id="KW-1185">Reference proteome</keyword>